<reference evidence="5 6" key="1">
    <citation type="submission" date="2017-06" db="EMBL/GenBank/DDBJ databases">
        <title>Description of Rhodopirellula bahusiensis sp. nov.</title>
        <authorList>
            <person name="Kizina J."/>
            <person name="Harder J."/>
        </authorList>
    </citation>
    <scope>NUCLEOTIDE SEQUENCE [LARGE SCALE GENOMIC DNA]</scope>
    <source>
        <strain evidence="5 6">SWK21</strain>
    </source>
</reference>
<evidence type="ECO:0000256" key="2">
    <source>
        <dbReference type="ARBA" id="ARBA00023082"/>
    </source>
</evidence>
<dbReference type="GO" id="GO:0006352">
    <property type="term" value="P:DNA-templated transcription initiation"/>
    <property type="evidence" value="ECO:0007669"/>
    <property type="project" value="InterPro"/>
</dbReference>
<dbReference type="NCBIfam" id="TIGR02937">
    <property type="entry name" value="sigma70-ECF"/>
    <property type="match status" value="1"/>
</dbReference>
<evidence type="ECO:0000256" key="1">
    <source>
        <dbReference type="ARBA" id="ARBA00023015"/>
    </source>
</evidence>
<dbReference type="GeneID" id="90611487"/>
<keyword evidence="2" id="KW-0731">Sigma factor</keyword>
<evidence type="ECO:0000256" key="3">
    <source>
        <dbReference type="ARBA" id="ARBA00023163"/>
    </source>
</evidence>
<sequence length="189" mass="21509">MAKVTQILNQIQSGDVAAASDLLPLVYEEMRRLARHKMKSEAAGQTLQPTALVHEAYMRLVGTEDVPQWDNRGHFFTAAAEAMRRILIENARRRHSLKRGGDRERYEIAEDDAIIDFNNAEELLDLNDALTKFADIEPEMAKLVELRYFAGLSVDESAKALGISPRTVKRNWAFARAWLGRELNVEEDR</sequence>
<organism evidence="5 6">
    <name type="scientific">Rhodopirellula bahusiensis</name>
    <dbReference type="NCBI Taxonomy" id="2014065"/>
    <lineage>
        <taxon>Bacteria</taxon>
        <taxon>Pseudomonadati</taxon>
        <taxon>Planctomycetota</taxon>
        <taxon>Planctomycetia</taxon>
        <taxon>Pirellulales</taxon>
        <taxon>Pirellulaceae</taxon>
        <taxon>Rhodopirellula</taxon>
    </lineage>
</organism>
<dbReference type="Pfam" id="PF07638">
    <property type="entry name" value="Sigma70_ECF"/>
    <property type="match status" value="1"/>
</dbReference>
<dbReference type="InterPro" id="IPR011517">
    <property type="entry name" value="RNA_pol_sigma70_ECF-like"/>
</dbReference>
<dbReference type="Gene3D" id="1.10.10.10">
    <property type="entry name" value="Winged helix-like DNA-binding domain superfamily/Winged helix DNA-binding domain"/>
    <property type="match status" value="1"/>
</dbReference>
<dbReference type="InterPro" id="IPR014284">
    <property type="entry name" value="RNA_pol_sigma-70_dom"/>
</dbReference>
<keyword evidence="6" id="KW-1185">Reference proteome</keyword>
<dbReference type="InterPro" id="IPR053812">
    <property type="entry name" value="HTH_Sigma70_ECF-like"/>
</dbReference>
<keyword evidence="1" id="KW-0805">Transcription regulation</keyword>
<evidence type="ECO:0000313" key="6">
    <source>
        <dbReference type="Proteomes" id="UP000225740"/>
    </source>
</evidence>
<keyword evidence="3" id="KW-0804">Transcription</keyword>
<proteinExistence type="predicted"/>
<evidence type="ECO:0000259" key="4">
    <source>
        <dbReference type="Pfam" id="PF07638"/>
    </source>
</evidence>
<protein>
    <submittedName>
        <fullName evidence="5">RNA polymerase subunit sigma</fullName>
    </submittedName>
</protein>
<dbReference type="Proteomes" id="UP000225740">
    <property type="component" value="Unassembled WGS sequence"/>
</dbReference>
<evidence type="ECO:0000313" key="5">
    <source>
        <dbReference type="EMBL" id="PHQ32226.1"/>
    </source>
</evidence>
<dbReference type="RefSeq" id="WP_099263676.1">
    <property type="nucleotide sequence ID" value="NZ_NIZW01000030.1"/>
</dbReference>
<dbReference type="InterPro" id="IPR013324">
    <property type="entry name" value="RNA_pol_sigma_r3/r4-like"/>
</dbReference>
<gene>
    <name evidence="5" type="ORF">CEE69_26745</name>
</gene>
<dbReference type="GO" id="GO:0016987">
    <property type="term" value="F:sigma factor activity"/>
    <property type="evidence" value="ECO:0007669"/>
    <property type="project" value="UniProtKB-KW"/>
</dbReference>
<dbReference type="EMBL" id="NIZW01000030">
    <property type="protein sequence ID" value="PHQ32226.1"/>
    <property type="molecule type" value="Genomic_DNA"/>
</dbReference>
<accession>A0A2G1VZK5</accession>
<dbReference type="PANTHER" id="PTHR43133:SF39">
    <property type="entry name" value="SIMILAR TO RNA POLYMERASE SIGMA-E FACTOR"/>
    <property type="match status" value="1"/>
</dbReference>
<feature type="domain" description="RNA polymerase sigma-70 ECF-like HTH" evidence="4">
    <location>
        <begin position="1"/>
        <end position="184"/>
    </location>
</feature>
<dbReference type="NCBIfam" id="TIGR02999">
    <property type="entry name" value="Sig-70_X6"/>
    <property type="match status" value="1"/>
</dbReference>
<comment type="caution">
    <text evidence="5">The sequence shown here is derived from an EMBL/GenBank/DDBJ whole genome shotgun (WGS) entry which is preliminary data.</text>
</comment>
<name>A0A2G1VZK5_9BACT</name>
<dbReference type="InterPro" id="IPR039425">
    <property type="entry name" value="RNA_pol_sigma-70-like"/>
</dbReference>
<dbReference type="AlphaFoldDB" id="A0A2G1VZK5"/>
<dbReference type="OrthoDB" id="278371at2"/>
<dbReference type="SUPFAM" id="SSF88659">
    <property type="entry name" value="Sigma3 and sigma4 domains of RNA polymerase sigma factors"/>
    <property type="match status" value="1"/>
</dbReference>
<dbReference type="PANTHER" id="PTHR43133">
    <property type="entry name" value="RNA POLYMERASE ECF-TYPE SIGMA FACTO"/>
    <property type="match status" value="1"/>
</dbReference>
<dbReference type="InterPro" id="IPR036388">
    <property type="entry name" value="WH-like_DNA-bd_sf"/>
</dbReference>